<proteinExistence type="predicted"/>
<gene>
    <name evidence="2" type="ORF">LVIROSA_LOCUS20777</name>
</gene>
<feature type="region of interest" description="Disordered" evidence="1">
    <location>
        <begin position="137"/>
        <end position="162"/>
    </location>
</feature>
<reference evidence="2 3" key="1">
    <citation type="submission" date="2022-01" db="EMBL/GenBank/DDBJ databases">
        <authorList>
            <person name="Xiong W."/>
            <person name="Schranz E."/>
        </authorList>
    </citation>
    <scope>NUCLEOTIDE SEQUENCE [LARGE SCALE GENOMIC DNA]</scope>
</reference>
<feature type="compositionally biased region" description="Basic and acidic residues" evidence="1">
    <location>
        <begin position="20"/>
        <end position="39"/>
    </location>
</feature>
<name>A0AAU9N622_9ASTR</name>
<keyword evidence="3" id="KW-1185">Reference proteome</keyword>
<dbReference type="EMBL" id="CAKMRJ010003356">
    <property type="protein sequence ID" value="CAH1434247.1"/>
    <property type="molecule type" value="Genomic_DNA"/>
</dbReference>
<dbReference type="AlphaFoldDB" id="A0AAU9N622"/>
<accession>A0AAU9N622</accession>
<feature type="region of interest" description="Disordered" evidence="1">
    <location>
        <begin position="180"/>
        <end position="199"/>
    </location>
</feature>
<comment type="caution">
    <text evidence="2">The sequence shown here is derived from an EMBL/GenBank/DDBJ whole genome shotgun (WGS) entry which is preliminary data.</text>
</comment>
<protein>
    <submittedName>
        <fullName evidence="2">Uncharacterized protein</fullName>
    </submittedName>
</protein>
<feature type="region of interest" description="Disordered" evidence="1">
    <location>
        <begin position="1"/>
        <end position="103"/>
    </location>
</feature>
<feature type="compositionally biased region" description="Basic and acidic residues" evidence="1">
    <location>
        <begin position="137"/>
        <end position="155"/>
    </location>
</feature>
<evidence type="ECO:0000256" key="1">
    <source>
        <dbReference type="SAM" id="MobiDB-lite"/>
    </source>
</evidence>
<evidence type="ECO:0000313" key="3">
    <source>
        <dbReference type="Proteomes" id="UP001157418"/>
    </source>
</evidence>
<organism evidence="2 3">
    <name type="scientific">Lactuca virosa</name>
    <dbReference type="NCBI Taxonomy" id="75947"/>
    <lineage>
        <taxon>Eukaryota</taxon>
        <taxon>Viridiplantae</taxon>
        <taxon>Streptophyta</taxon>
        <taxon>Embryophyta</taxon>
        <taxon>Tracheophyta</taxon>
        <taxon>Spermatophyta</taxon>
        <taxon>Magnoliopsida</taxon>
        <taxon>eudicotyledons</taxon>
        <taxon>Gunneridae</taxon>
        <taxon>Pentapetalae</taxon>
        <taxon>asterids</taxon>
        <taxon>campanulids</taxon>
        <taxon>Asterales</taxon>
        <taxon>Asteraceae</taxon>
        <taxon>Cichorioideae</taxon>
        <taxon>Cichorieae</taxon>
        <taxon>Lactucinae</taxon>
        <taxon>Lactuca</taxon>
    </lineage>
</organism>
<evidence type="ECO:0000313" key="2">
    <source>
        <dbReference type="EMBL" id="CAH1434247.1"/>
    </source>
</evidence>
<sequence>MGCGKSKHAVVTETTIVKSTKSDDGKETRKTKTVTEKGDSMSVQEVETTTSVVEDTKKETTTTKVDPIGTANVGASLAPTLADEEVTKEDEKVTDVAPTDDVDDVMKAVKEDEEVKNSDTTDVVPTSNEGCAEVVKDDEKKESAMTDEKEAKKDNATPTLRENVMEATLVVKSDNKFKDSKEEMTYETPMKATEDFPITEFTTPKVQELKAKESTKVETKKGMKLR</sequence>
<dbReference type="Proteomes" id="UP001157418">
    <property type="component" value="Unassembled WGS sequence"/>
</dbReference>